<dbReference type="AlphaFoldDB" id="A0A382MFA2"/>
<dbReference type="EMBL" id="UINC01093079">
    <property type="protein sequence ID" value="SVC47208.1"/>
    <property type="molecule type" value="Genomic_DNA"/>
</dbReference>
<gene>
    <name evidence="1" type="ORF">METZ01_LOCUS300062</name>
</gene>
<proteinExistence type="predicted"/>
<reference evidence="1" key="1">
    <citation type="submission" date="2018-05" db="EMBL/GenBank/DDBJ databases">
        <authorList>
            <person name="Lanie J.A."/>
            <person name="Ng W.-L."/>
            <person name="Kazmierczak K.M."/>
            <person name="Andrzejewski T.M."/>
            <person name="Davidsen T.M."/>
            <person name="Wayne K.J."/>
            <person name="Tettelin H."/>
            <person name="Glass J.I."/>
            <person name="Rusch D."/>
            <person name="Podicherti R."/>
            <person name="Tsui H.-C.T."/>
            <person name="Winkler M.E."/>
        </authorList>
    </citation>
    <scope>NUCLEOTIDE SEQUENCE</scope>
</reference>
<name>A0A382MFA2_9ZZZZ</name>
<protein>
    <submittedName>
        <fullName evidence="1">Uncharacterized protein</fullName>
    </submittedName>
</protein>
<organism evidence="1">
    <name type="scientific">marine metagenome</name>
    <dbReference type="NCBI Taxonomy" id="408172"/>
    <lineage>
        <taxon>unclassified sequences</taxon>
        <taxon>metagenomes</taxon>
        <taxon>ecological metagenomes</taxon>
    </lineage>
</organism>
<evidence type="ECO:0000313" key="1">
    <source>
        <dbReference type="EMBL" id="SVC47208.1"/>
    </source>
</evidence>
<sequence>MRIVSRGAAVAVATSRLPTAVEYSWDLQAPAHLAMAPIHVNELSR</sequence>
<accession>A0A382MFA2</accession>